<keyword evidence="2" id="KW-1003">Cell membrane</keyword>
<dbReference type="InterPro" id="IPR011577">
    <property type="entry name" value="Cyt_b561_bac/Ni-Hgenase"/>
</dbReference>
<feature type="transmembrane region" description="Helical" evidence="6">
    <location>
        <begin position="156"/>
        <end position="174"/>
    </location>
</feature>
<dbReference type="GO" id="GO:0009055">
    <property type="term" value="F:electron transfer activity"/>
    <property type="evidence" value="ECO:0007669"/>
    <property type="project" value="InterPro"/>
</dbReference>
<feature type="transmembrane region" description="Helical" evidence="6">
    <location>
        <begin position="12"/>
        <end position="30"/>
    </location>
</feature>
<evidence type="ECO:0000256" key="4">
    <source>
        <dbReference type="ARBA" id="ARBA00022989"/>
    </source>
</evidence>
<feature type="transmembrane region" description="Helical" evidence="6">
    <location>
        <begin position="74"/>
        <end position="96"/>
    </location>
</feature>
<accession>A0A5M4AU71</accession>
<dbReference type="PANTHER" id="PTHR30485:SF0">
    <property type="entry name" value="NI_FE-HYDROGENASE 1 B-TYPE CYTOCHROME SUBUNIT-RELATED"/>
    <property type="match status" value="1"/>
</dbReference>
<keyword evidence="9" id="KW-1185">Reference proteome</keyword>
<dbReference type="GO" id="GO:0020037">
    <property type="term" value="F:heme binding"/>
    <property type="evidence" value="ECO:0007669"/>
    <property type="project" value="TreeGrafter"/>
</dbReference>
<dbReference type="Proteomes" id="UP000391834">
    <property type="component" value="Unassembled WGS sequence"/>
</dbReference>
<protein>
    <recommendedName>
        <fullName evidence="7">Cytochrome b561 bacterial/Ni-hydrogenase domain-containing protein</fullName>
    </recommendedName>
</protein>
<keyword evidence="3 6" id="KW-0812">Transmembrane</keyword>
<comment type="caution">
    <text evidence="8">The sequence shown here is derived from an EMBL/GenBank/DDBJ whole genome shotgun (WGS) entry which is preliminary data.</text>
</comment>
<evidence type="ECO:0000256" key="6">
    <source>
        <dbReference type="SAM" id="Phobius"/>
    </source>
</evidence>
<keyword evidence="4 6" id="KW-1133">Transmembrane helix</keyword>
<evidence type="ECO:0000256" key="2">
    <source>
        <dbReference type="ARBA" id="ARBA00022475"/>
    </source>
</evidence>
<keyword evidence="5 6" id="KW-0472">Membrane</keyword>
<feature type="transmembrane region" description="Helical" evidence="6">
    <location>
        <begin position="117"/>
        <end position="136"/>
    </location>
</feature>
<gene>
    <name evidence="8" type="ORF">PbJCM13498_03150</name>
</gene>
<dbReference type="InterPro" id="IPR051542">
    <property type="entry name" value="Hydrogenase_cytochrome"/>
</dbReference>
<evidence type="ECO:0000313" key="8">
    <source>
        <dbReference type="EMBL" id="GET31452.1"/>
    </source>
</evidence>
<dbReference type="InterPro" id="IPR016174">
    <property type="entry name" value="Di-haem_cyt_TM"/>
</dbReference>
<evidence type="ECO:0000256" key="1">
    <source>
        <dbReference type="ARBA" id="ARBA00004651"/>
    </source>
</evidence>
<dbReference type="OrthoDB" id="5615941at2"/>
<proteinExistence type="predicted"/>
<evidence type="ECO:0000313" key="9">
    <source>
        <dbReference type="Proteomes" id="UP000391834"/>
    </source>
</evidence>
<name>A0A5M4AU71_9BACT</name>
<dbReference type="Gene3D" id="1.20.950.20">
    <property type="entry name" value="Transmembrane di-heme cytochromes, Chain C"/>
    <property type="match status" value="1"/>
</dbReference>
<organism evidence="8 9">
    <name type="scientific">Prolixibacter bellariivorans</name>
    <dbReference type="NCBI Taxonomy" id="314319"/>
    <lineage>
        <taxon>Bacteria</taxon>
        <taxon>Pseudomonadati</taxon>
        <taxon>Bacteroidota</taxon>
        <taxon>Bacteroidia</taxon>
        <taxon>Marinilabiliales</taxon>
        <taxon>Prolixibacteraceae</taxon>
        <taxon>Prolixibacter</taxon>
    </lineage>
</organism>
<sequence length="196" mass="22841">MEKTTYSKIYRVIHWAIGISFLLLLVTIFLRSTWLNKRHLADIIQNYLQGTDQTLSRKQIWALAGQIRHPMWQWHIYLGYVLTGLFAIRFTLPLFGEMKFQNPLGKGLSAKEKMKKWTYIIFYVCVVGSLTTGLLIEWGPGTWRRPLEEVHQLSIYYLLAFIVIHWAGVFIAEFTDEKGIVSRIVSGGKRRTGNFE</sequence>
<dbReference type="RefSeq" id="WP_027586186.1">
    <property type="nucleotide sequence ID" value="NZ_BLAX01000001.1"/>
</dbReference>
<dbReference type="GO" id="GO:0005886">
    <property type="term" value="C:plasma membrane"/>
    <property type="evidence" value="ECO:0007669"/>
    <property type="project" value="UniProtKB-SubCell"/>
</dbReference>
<dbReference type="EMBL" id="BLAX01000001">
    <property type="protein sequence ID" value="GET31452.1"/>
    <property type="molecule type" value="Genomic_DNA"/>
</dbReference>
<dbReference type="AlphaFoldDB" id="A0A5M4AU71"/>
<dbReference type="Pfam" id="PF01292">
    <property type="entry name" value="Ni_hydr_CYTB"/>
    <property type="match status" value="1"/>
</dbReference>
<reference evidence="8 9" key="1">
    <citation type="submission" date="2019-10" db="EMBL/GenBank/DDBJ databases">
        <title>Prolixibacter strains distinguished by the presence of nitrate reductase genes were adept at nitrate-dependent anaerobic corrosion of metallic iron and carbon steel.</title>
        <authorList>
            <person name="Iino T."/>
            <person name="Shono N."/>
            <person name="Ito K."/>
            <person name="Nakamura R."/>
            <person name="Sueoka K."/>
            <person name="Harayama S."/>
            <person name="Ohkuma M."/>
        </authorList>
    </citation>
    <scope>NUCLEOTIDE SEQUENCE [LARGE SCALE GENOMIC DNA]</scope>
    <source>
        <strain evidence="8 9">JCM 13498</strain>
    </source>
</reference>
<dbReference type="GO" id="GO:0022904">
    <property type="term" value="P:respiratory electron transport chain"/>
    <property type="evidence" value="ECO:0007669"/>
    <property type="project" value="InterPro"/>
</dbReference>
<comment type="subcellular location">
    <subcellularLocation>
        <location evidence="1">Cell membrane</location>
        <topology evidence="1">Multi-pass membrane protein</topology>
    </subcellularLocation>
</comment>
<evidence type="ECO:0000256" key="3">
    <source>
        <dbReference type="ARBA" id="ARBA00022692"/>
    </source>
</evidence>
<evidence type="ECO:0000256" key="5">
    <source>
        <dbReference type="ARBA" id="ARBA00023136"/>
    </source>
</evidence>
<evidence type="ECO:0000259" key="7">
    <source>
        <dbReference type="Pfam" id="PF01292"/>
    </source>
</evidence>
<feature type="domain" description="Cytochrome b561 bacterial/Ni-hydrogenase" evidence="7">
    <location>
        <begin position="6"/>
        <end position="187"/>
    </location>
</feature>
<dbReference type="SUPFAM" id="SSF81342">
    <property type="entry name" value="Transmembrane di-heme cytochromes"/>
    <property type="match status" value="1"/>
</dbReference>
<dbReference type="PANTHER" id="PTHR30485">
    <property type="entry name" value="NI/FE-HYDROGENASE 1 B-TYPE CYTOCHROME SUBUNIT"/>
    <property type="match status" value="1"/>
</dbReference>